<feature type="region of interest" description="Disordered" evidence="1">
    <location>
        <begin position="107"/>
        <end position="131"/>
    </location>
</feature>
<dbReference type="SUPFAM" id="SSF53098">
    <property type="entry name" value="Ribonuclease H-like"/>
    <property type="match status" value="1"/>
</dbReference>
<gene>
    <name evidence="2" type="ORF">PtrM4_119860</name>
</gene>
<evidence type="ECO:0000313" key="3">
    <source>
        <dbReference type="Proteomes" id="UP000245464"/>
    </source>
</evidence>
<dbReference type="KEGG" id="ptrr:90957107"/>
<dbReference type="AlphaFoldDB" id="A0A834VM29"/>
<dbReference type="GO" id="GO:0003676">
    <property type="term" value="F:nucleic acid binding"/>
    <property type="evidence" value="ECO:0007669"/>
    <property type="project" value="InterPro"/>
</dbReference>
<evidence type="ECO:0000313" key="2">
    <source>
        <dbReference type="EMBL" id="KAF7569571.1"/>
    </source>
</evidence>
<dbReference type="Gene3D" id="3.30.420.10">
    <property type="entry name" value="Ribonuclease H-like superfamily/Ribonuclease H"/>
    <property type="match status" value="1"/>
</dbReference>
<accession>A0A834VM29</accession>
<dbReference type="CDD" id="cd09276">
    <property type="entry name" value="Rnase_HI_RT_non_LTR"/>
    <property type="match status" value="1"/>
</dbReference>
<dbReference type="RefSeq" id="XP_065961574.1">
    <property type="nucleotide sequence ID" value="XM_066108389.1"/>
</dbReference>
<dbReference type="InterPro" id="IPR036397">
    <property type="entry name" value="RNaseH_sf"/>
</dbReference>
<protein>
    <recommendedName>
        <fullName evidence="4">RNase H type-1 domain-containing protein</fullName>
    </recommendedName>
</protein>
<comment type="caution">
    <text evidence="2">The sequence shown here is derived from an EMBL/GenBank/DDBJ whole genome shotgun (WGS) entry which is preliminary data.</text>
</comment>
<proteinExistence type="predicted"/>
<organism evidence="2 3">
    <name type="scientific">Pyrenophora tritici-repentis</name>
    <dbReference type="NCBI Taxonomy" id="45151"/>
    <lineage>
        <taxon>Eukaryota</taxon>
        <taxon>Fungi</taxon>
        <taxon>Dikarya</taxon>
        <taxon>Ascomycota</taxon>
        <taxon>Pezizomycotina</taxon>
        <taxon>Dothideomycetes</taxon>
        <taxon>Pleosporomycetidae</taxon>
        <taxon>Pleosporales</taxon>
        <taxon>Pleosporineae</taxon>
        <taxon>Pleosporaceae</taxon>
        <taxon>Pyrenophora</taxon>
    </lineage>
</organism>
<feature type="compositionally biased region" description="Polar residues" evidence="1">
    <location>
        <begin position="119"/>
        <end position="129"/>
    </location>
</feature>
<reference evidence="2" key="1">
    <citation type="journal article" date="2018" name="BMC Genomics">
        <title>Comparative genomics of the wheat fungal pathogen Pyrenophora tritici-repentis reveals chromosomal variations and genome plasticity.</title>
        <authorList>
            <person name="Moolhuijzen P."/>
            <person name="See P.T."/>
            <person name="Hane J.K."/>
            <person name="Shi G."/>
            <person name="Liu Z."/>
            <person name="Oliver R.P."/>
            <person name="Moffat C.S."/>
        </authorList>
    </citation>
    <scope>NUCLEOTIDE SEQUENCE [LARGE SCALE GENOMIC DNA]</scope>
    <source>
        <strain evidence="2">M4</strain>
    </source>
</reference>
<dbReference type="InterPro" id="IPR012337">
    <property type="entry name" value="RNaseH-like_sf"/>
</dbReference>
<sequence>MERGLSPYAIRQLYLACVTSVADYGSQIYWQSQSYAKTLLQPLHNLACRKILGTFRTAPALPTSIEAGLLSPDIRLNTSLRKYAIRANQLASTHPITIAINRLKSTSPLGSRKPDQHRQLQSITGSIPASNDGETEKIIPYRFRPWDRLNYTVTVSAKTKEDEATAHNAYMQSRKEDSNFVAIYSDASKVPDGEGIGIGLVAYNTAQEVHSEKTNIRESQLVYNGELEGIAKAFEYAAASARKDQEIHIYADNQAAIYRLQSLSDNPGQQWLLRCIKAAKRI</sequence>
<dbReference type="Proteomes" id="UP000245464">
    <property type="component" value="Chromosome 6"/>
</dbReference>
<dbReference type="GeneID" id="90957107"/>
<evidence type="ECO:0000256" key="1">
    <source>
        <dbReference type="SAM" id="MobiDB-lite"/>
    </source>
</evidence>
<dbReference type="PANTHER" id="PTHR33481:SF1">
    <property type="entry name" value="ENDONUCLEASE_EXONUCLEASE_PHOSPHATASE DOMAIN-CONTAINING PROTEIN-RELATED"/>
    <property type="match status" value="1"/>
</dbReference>
<dbReference type="PANTHER" id="PTHR33481">
    <property type="entry name" value="REVERSE TRANSCRIPTASE"/>
    <property type="match status" value="1"/>
</dbReference>
<name>A0A834VM29_9PLEO</name>
<dbReference type="EMBL" id="NQIK02000006">
    <property type="protein sequence ID" value="KAF7569571.1"/>
    <property type="molecule type" value="Genomic_DNA"/>
</dbReference>
<evidence type="ECO:0008006" key="4">
    <source>
        <dbReference type="Google" id="ProtNLM"/>
    </source>
</evidence>